<organism evidence="2 3">
    <name type="scientific">Crossiella cryophila</name>
    <dbReference type="NCBI Taxonomy" id="43355"/>
    <lineage>
        <taxon>Bacteria</taxon>
        <taxon>Bacillati</taxon>
        <taxon>Actinomycetota</taxon>
        <taxon>Actinomycetes</taxon>
        <taxon>Pseudonocardiales</taxon>
        <taxon>Pseudonocardiaceae</taxon>
        <taxon>Crossiella</taxon>
    </lineage>
</organism>
<dbReference type="AlphaFoldDB" id="A0A7W7CB35"/>
<dbReference type="EMBL" id="JACHMH010000001">
    <property type="protein sequence ID" value="MBB4676606.1"/>
    <property type="molecule type" value="Genomic_DNA"/>
</dbReference>
<gene>
    <name evidence="2" type="ORF">HNR67_002724</name>
</gene>
<feature type="chain" id="PRO_5030573983" description="DUF4279 domain-containing protein" evidence="1">
    <location>
        <begin position="20"/>
        <end position="142"/>
    </location>
</feature>
<sequence>MAISRASASLRLFSTKAAAAVVTETLGLDPTTAAERGEPIGKSISTLREQSMWLLESEAEPTEPLSAHLEWLLDELDGKLGALAGLSGDFEVDVWCTVEATNGQGQLTFTPALTARLAGLPCPFSVDLYLGDAEDEDEEDEF</sequence>
<accession>A0A7W7CB35</accession>
<evidence type="ECO:0000313" key="3">
    <source>
        <dbReference type="Proteomes" id="UP000533598"/>
    </source>
</evidence>
<keyword evidence="3" id="KW-1185">Reference proteome</keyword>
<proteinExistence type="predicted"/>
<dbReference type="RefSeq" id="WP_185002413.1">
    <property type="nucleotide sequence ID" value="NZ_BAAAUI010000079.1"/>
</dbReference>
<reference evidence="2 3" key="1">
    <citation type="submission" date="2020-08" db="EMBL/GenBank/DDBJ databases">
        <title>Sequencing the genomes of 1000 actinobacteria strains.</title>
        <authorList>
            <person name="Klenk H.-P."/>
        </authorList>
    </citation>
    <scope>NUCLEOTIDE SEQUENCE [LARGE SCALE GENOMIC DNA]</scope>
    <source>
        <strain evidence="2 3">DSM 44230</strain>
    </source>
</reference>
<evidence type="ECO:0000256" key="1">
    <source>
        <dbReference type="SAM" id="SignalP"/>
    </source>
</evidence>
<keyword evidence="1" id="KW-0732">Signal</keyword>
<dbReference type="Proteomes" id="UP000533598">
    <property type="component" value="Unassembled WGS sequence"/>
</dbReference>
<protein>
    <recommendedName>
        <fullName evidence="4">DUF4279 domain-containing protein</fullName>
    </recommendedName>
</protein>
<dbReference type="InterPro" id="IPR025459">
    <property type="entry name" value="DUF4279"/>
</dbReference>
<comment type="caution">
    <text evidence="2">The sequence shown here is derived from an EMBL/GenBank/DDBJ whole genome shotgun (WGS) entry which is preliminary data.</text>
</comment>
<evidence type="ECO:0008006" key="4">
    <source>
        <dbReference type="Google" id="ProtNLM"/>
    </source>
</evidence>
<feature type="signal peptide" evidence="1">
    <location>
        <begin position="1"/>
        <end position="19"/>
    </location>
</feature>
<dbReference type="Pfam" id="PF14106">
    <property type="entry name" value="DUF4279"/>
    <property type="match status" value="1"/>
</dbReference>
<evidence type="ECO:0000313" key="2">
    <source>
        <dbReference type="EMBL" id="MBB4676606.1"/>
    </source>
</evidence>
<name>A0A7W7CB35_9PSEU</name>